<dbReference type="EnsemblMetazoa" id="tetur47g00080.1">
    <property type="protein sequence ID" value="tetur47g00080.1"/>
    <property type="gene ID" value="tetur47g00080"/>
</dbReference>
<evidence type="ECO:0000313" key="1">
    <source>
        <dbReference type="EnsemblMetazoa" id="tetur47g00080.1"/>
    </source>
</evidence>
<reference evidence="2" key="1">
    <citation type="submission" date="2011-08" db="EMBL/GenBank/DDBJ databases">
        <authorList>
            <person name="Rombauts S."/>
        </authorList>
    </citation>
    <scope>NUCLEOTIDE SEQUENCE</scope>
    <source>
        <strain evidence="2">London</strain>
    </source>
</reference>
<protein>
    <submittedName>
        <fullName evidence="1">Uncharacterized protein</fullName>
    </submittedName>
</protein>
<sequence>MFVPMSSLEMWCFNLTKALQTEWTLLQRRLRGRQGYLFGDIRKRVGVINCHNTSSSTGIIYDFLTSAFAAAIRLQTGGTDSSGQKIKPMDAIKTELVLRNFKDTKRKYEIDYLMTNKNLANKGDLVCDLPKDIVPCELWLRPENLNCDWLQLKSNVTYAIHAREAVPAVLEHRRSLRC</sequence>
<dbReference type="AlphaFoldDB" id="T1L5H4"/>
<accession>T1L5H4</accession>
<dbReference type="Proteomes" id="UP000015104">
    <property type="component" value="Unassembled WGS sequence"/>
</dbReference>
<organism evidence="1 2">
    <name type="scientific">Tetranychus urticae</name>
    <name type="common">Two-spotted spider mite</name>
    <dbReference type="NCBI Taxonomy" id="32264"/>
    <lineage>
        <taxon>Eukaryota</taxon>
        <taxon>Metazoa</taxon>
        <taxon>Ecdysozoa</taxon>
        <taxon>Arthropoda</taxon>
        <taxon>Chelicerata</taxon>
        <taxon>Arachnida</taxon>
        <taxon>Acari</taxon>
        <taxon>Acariformes</taxon>
        <taxon>Trombidiformes</taxon>
        <taxon>Prostigmata</taxon>
        <taxon>Eleutherengona</taxon>
        <taxon>Raphignathae</taxon>
        <taxon>Tetranychoidea</taxon>
        <taxon>Tetranychidae</taxon>
        <taxon>Tetranychus</taxon>
    </lineage>
</organism>
<keyword evidence="2" id="KW-1185">Reference proteome</keyword>
<name>T1L5H4_TETUR</name>
<dbReference type="EMBL" id="CAEY01001292">
    <property type="status" value="NOT_ANNOTATED_CDS"/>
    <property type="molecule type" value="Genomic_DNA"/>
</dbReference>
<reference evidence="1" key="2">
    <citation type="submission" date="2015-06" db="UniProtKB">
        <authorList>
            <consortium name="EnsemblMetazoa"/>
        </authorList>
    </citation>
    <scope>IDENTIFICATION</scope>
</reference>
<evidence type="ECO:0000313" key="2">
    <source>
        <dbReference type="Proteomes" id="UP000015104"/>
    </source>
</evidence>
<proteinExistence type="predicted"/>
<dbReference type="HOGENOM" id="CLU_1512545_0_0_1"/>